<gene>
    <name evidence="1" type="ORF">NUW58_g8377</name>
</gene>
<name>A0ACC1N7V4_9PEZI</name>
<comment type="caution">
    <text evidence="1">The sequence shown here is derived from an EMBL/GenBank/DDBJ whole genome shotgun (WGS) entry which is preliminary data.</text>
</comment>
<protein>
    <submittedName>
        <fullName evidence="1">Uncharacterized protein</fullName>
    </submittedName>
</protein>
<evidence type="ECO:0000313" key="2">
    <source>
        <dbReference type="Proteomes" id="UP001143856"/>
    </source>
</evidence>
<proteinExistence type="predicted"/>
<sequence>MFLPRSPRAWRRPCLKVTDPVLIEASVRRAVIEAFALREAGREDELVTMWPTAMPKNHLLGLLAWEVKSTEDGGVALGGDPLTVAEGLRWNDKDYATTSGDGDNTLYEPLTPEEAYALSQTWGSSWKSILLADPRIRFAVYFAQLPHFRITFVSITKRVFQLTGQSVTDRELSSITTVHNLIRILKKPPKPATLTQEIQERHLDLLHLPNVAVASKRVTRGDKEKALGRFKLMQEEFRKRNMPAYGHGNVRKGKEISRLRGGT</sequence>
<dbReference type="Proteomes" id="UP001143856">
    <property type="component" value="Unassembled WGS sequence"/>
</dbReference>
<keyword evidence="2" id="KW-1185">Reference proteome</keyword>
<accession>A0ACC1N7V4</accession>
<evidence type="ECO:0000313" key="1">
    <source>
        <dbReference type="EMBL" id="KAJ2975365.1"/>
    </source>
</evidence>
<dbReference type="EMBL" id="JAPDGR010002528">
    <property type="protein sequence ID" value="KAJ2975365.1"/>
    <property type="molecule type" value="Genomic_DNA"/>
</dbReference>
<organism evidence="1 2">
    <name type="scientific">Xylaria curta</name>
    <dbReference type="NCBI Taxonomy" id="42375"/>
    <lineage>
        <taxon>Eukaryota</taxon>
        <taxon>Fungi</taxon>
        <taxon>Dikarya</taxon>
        <taxon>Ascomycota</taxon>
        <taxon>Pezizomycotina</taxon>
        <taxon>Sordariomycetes</taxon>
        <taxon>Xylariomycetidae</taxon>
        <taxon>Xylariales</taxon>
        <taxon>Xylariaceae</taxon>
        <taxon>Xylaria</taxon>
    </lineage>
</organism>
<reference evidence="1" key="1">
    <citation type="submission" date="2022-10" db="EMBL/GenBank/DDBJ databases">
        <title>Genome Sequence of Xylaria curta.</title>
        <authorList>
            <person name="Buettner E."/>
        </authorList>
    </citation>
    <scope>NUCLEOTIDE SEQUENCE</scope>
    <source>
        <strain evidence="1">Babe10</strain>
    </source>
</reference>